<gene>
    <name evidence="2" type="primary">nep1_9</name>
    <name evidence="2" type="ORF">g.22796</name>
</gene>
<dbReference type="Gene3D" id="2.40.70.10">
    <property type="entry name" value="Acid Proteases"/>
    <property type="match status" value="1"/>
</dbReference>
<feature type="domain" description="Peptidase A1" evidence="1">
    <location>
        <begin position="131"/>
        <end position="155"/>
    </location>
</feature>
<dbReference type="InterPro" id="IPR021109">
    <property type="entry name" value="Peptidase_aspartic_dom_sf"/>
</dbReference>
<sequence length="155" mass="16347">SLSRDLSRSRPSLSLSLLASTCLCTSPRRTLAAAMVAAAPRVRLRHFHSAFLLGFILVSSLRRGAGDYLKLRLLHPNPPPTPQQALLHDTHRLSALFSYLASASGGGQPPEPPIAVAAPVISGASTGAGQYFVDFRVGTPPQKLLLVADTGSDLV</sequence>
<dbReference type="SUPFAM" id="SSF50630">
    <property type="entry name" value="Acid proteases"/>
    <property type="match status" value="1"/>
</dbReference>
<name>A0A1D1XJT1_9ARAE</name>
<accession>A0A1D1XJT1</accession>
<evidence type="ECO:0000259" key="1">
    <source>
        <dbReference type="PROSITE" id="PS51767"/>
    </source>
</evidence>
<dbReference type="InterPro" id="IPR033121">
    <property type="entry name" value="PEPTIDASE_A1"/>
</dbReference>
<feature type="non-terminal residue" evidence="2">
    <location>
        <position position="155"/>
    </location>
</feature>
<feature type="non-terminal residue" evidence="2">
    <location>
        <position position="1"/>
    </location>
</feature>
<evidence type="ECO:0000313" key="2">
    <source>
        <dbReference type="EMBL" id="JAT42664.1"/>
    </source>
</evidence>
<organism evidence="2">
    <name type="scientific">Anthurium amnicola</name>
    <dbReference type="NCBI Taxonomy" id="1678845"/>
    <lineage>
        <taxon>Eukaryota</taxon>
        <taxon>Viridiplantae</taxon>
        <taxon>Streptophyta</taxon>
        <taxon>Embryophyta</taxon>
        <taxon>Tracheophyta</taxon>
        <taxon>Spermatophyta</taxon>
        <taxon>Magnoliopsida</taxon>
        <taxon>Liliopsida</taxon>
        <taxon>Araceae</taxon>
        <taxon>Pothoideae</taxon>
        <taxon>Potheae</taxon>
        <taxon>Anthurium</taxon>
    </lineage>
</organism>
<reference evidence="2" key="1">
    <citation type="submission" date="2015-07" db="EMBL/GenBank/DDBJ databases">
        <title>Transcriptome Assembly of Anthurium amnicola.</title>
        <authorList>
            <person name="Suzuki J."/>
        </authorList>
    </citation>
    <scope>NUCLEOTIDE SEQUENCE</scope>
</reference>
<protein>
    <submittedName>
        <fullName evidence="2">Aspartic proteinase nepenthesin-1</fullName>
    </submittedName>
</protein>
<dbReference type="EMBL" id="GDJX01025272">
    <property type="protein sequence ID" value="JAT42664.1"/>
    <property type="molecule type" value="Transcribed_RNA"/>
</dbReference>
<proteinExistence type="predicted"/>
<dbReference type="PROSITE" id="PS51767">
    <property type="entry name" value="PEPTIDASE_A1"/>
    <property type="match status" value="1"/>
</dbReference>
<dbReference type="AlphaFoldDB" id="A0A1D1XJT1"/>